<dbReference type="HOGENOM" id="CLU_674023_0_0_11"/>
<dbReference type="EMBL" id="AGZR01000009">
    <property type="protein sequence ID" value="EPD32272.1"/>
    <property type="molecule type" value="Genomic_DNA"/>
</dbReference>
<keyword evidence="3" id="KW-1185">Reference proteome</keyword>
<dbReference type="PATRIC" id="fig|883161.3.peg.1828"/>
<name>S2WI46_9ACTN</name>
<evidence type="ECO:0000313" key="2">
    <source>
        <dbReference type="EMBL" id="EPD32272.1"/>
    </source>
</evidence>
<feature type="coiled-coil region" evidence="1">
    <location>
        <begin position="275"/>
        <end position="302"/>
    </location>
</feature>
<protein>
    <submittedName>
        <fullName evidence="2">Uncharacterized protein</fullName>
    </submittedName>
</protein>
<dbReference type="STRING" id="883161.HMPREF9306_01841"/>
<evidence type="ECO:0000256" key="1">
    <source>
        <dbReference type="SAM" id="Coils"/>
    </source>
</evidence>
<keyword evidence="1" id="KW-0175">Coiled coil</keyword>
<accession>S2WI46</accession>
<gene>
    <name evidence="2" type="ORF">HMPREF9306_01841</name>
</gene>
<comment type="caution">
    <text evidence="2">The sequence shown here is derived from an EMBL/GenBank/DDBJ whole genome shotgun (WGS) entry which is preliminary data.</text>
</comment>
<dbReference type="Proteomes" id="UP000014417">
    <property type="component" value="Unassembled WGS sequence"/>
</dbReference>
<evidence type="ECO:0000313" key="3">
    <source>
        <dbReference type="Proteomes" id="UP000014417"/>
    </source>
</evidence>
<dbReference type="OrthoDB" id="3722887at2"/>
<organism evidence="2 3">
    <name type="scientific">Propionimicrobium lymphophilum ACS-093-V-SCH5</name>
    <dbReference type="NCBI Taxonomy" id="883161"/>
    <lineage>
        <taxon>Bacteria</taxon>
        <taxon>Bacillati</taxon>
        <taxon>Actinomycetota</taxon>
        <taxon>Actinomycetes</taxon>
        <taxon>Propionibacteriales</taxon>
        <taxon>Propionibacteriaceae</taxon>
        <taxon>Propionimicrobium</taxon>
    </lineage>
</organism>
<sequence>MSYALTPSAPGAIGRGASPMDNRKYLIELGEWLGQRRAELDELDAAAQKGKDPERLVSDIALGMALWQAIKTRYQRLLAIWDGGRVGPRQCEELANLTWGKLDEADNTAASGLSLPEACKLSDALTGQLRQNLMIDPSGSEVLARTRQIRAGLERIRDQLTLTSGDDLVQAQSRFQELDARLSAVLERSGRGADVGGLLGPLENDTARLERDLIVGVAKHQKRQQFASPSAQTAVAVRDRLAQRKKALDLLAQEARGIPGAPDLVVPDVAVLGSVPEDEEAIERYLNRLRRLESAMEQVEQAYKEALTPSPGLAQLQAGLDAIADAISTGLVNSDQKLSEVVDSLDTAVENYRCWLAERSRPGE</sequence>
<dbReference type="RefSeq" id="WP_016456647.1">
    <property type="nucleotide sequence ID" value="NZ_KE150269.1"/>
</dbReference>
<dbReference type="AlphaFoldDB" id="S2WI46"/>
<reference evidence="2 3" key="1">
    <citation type="submission" date="2013-04" db="EMBL/GenBank/DDBJ databases">
        <title>The Genome Sequence of Propionimicrobium lymphophilum ACS-093-V-SCH5.</title>
        <authorList>
            <consortium name="The Broad Institute Genomics Platform"/>
            <person name="Earl A."/>
            <person name="Ward D."/>
            <person name="Feldgarden M."/>
            <person name="Gevers D."/>
            <person name="Saerens B."/>
            <person name="Vaneechoutte M."/>
            <person name="Walker B."/>
            <person name="Young S."/>
            <person name="Zeng Q."/>
            <person name="Gargeya S."/>
            <person name="Fitzgerald M."/>
            <person name="Haas B."/>
            <person name="Abouelleil A."/>
            <person name="Allen A.W."/>
            <person name="Alvarado L."/>
            <person name="Arachchi H.M."/>
            <person name="Berlin A.M."/>
            <person name="Chapman S.B."/>
            <person name="Gainer-Dewar J."/>
            <person name="Goldberg J."/>
            <person name="Griggs A."/>
            <person name="Gujja S."/>
            <person name="Hansen M."/>
            <person name="Howarth C."/>
            <person name="Imamovic A."/>
            <person name="Ireland A."/>
            <person name="Larimer J."/>
            <person name="McCowan C."/>
            <person name="Murphy C."/>
            <person name="Pearson M."/>
            <person name="Poon T.W."/>
            <person name="Priest M."/>
            <person name="Roberts A."/>
            <person name="Saif S."/>
            <person name="Shea T."/>
            <person name="Sisk P."/>
            <person name="Sykes S."/>
            <person name="Wortman J."/>
            <person name="Nusbaum C."/>
            <person name="Birren B."/>
        </authorList>
    </citation>
    <scope>NUCLEOTIDE SEQUENCE [LARGE SCALE GENOMIC DNA]</scope>
    <source>
        <strain evidence="2 3">ACS-093-V-SCH5</strain>
    </source>
</reference>
<proteinExistence type="predicted"/>